<feature type="transmembrane region" description="Helical" evidence="1">
    <location>
        <begin position="23"/>
        <end position="45"/>
    </location>
</feature>
<keyword evidence="3" id="KW-1185">Reference proteome</keyword>
<dbReference type="EMBL" id="MU859137">
    <property type="protein sequence ID" value="KAK3951850.1"/>
    <property type="molecule type" value="Genomic_DNA"/>
</dbReference>
<keyword evidence="1" id="KW-1133">Transmembrane helix</keyword>
<evidence type="ECO:0000313" key="3">
    <source>
        <dbReference type="Proteomes" id="UP001303222"/>
    </source>
</evidence>
<reference evidence="2" key="1">
    <citation type="journal article" date="2023" name="Mol. Phylogenet. Evol.">
        <title>Genome-scale phylogeny and comparative genomics of the fungal order Sordariales.</title>
        <authorList>
            <person name="Hensen N."/>
            <person name="Bonometti L."/>
            <person name="Westerberg I."/>
            <person name="Brannstrom I.O."/>
            <person name="Guillou S."/>
            <person name="Cros-Aarteil S."/>
            <person name="Calhoun S."/>
            <person name="Haridas S."/>
            <person name="Kuo A."/>
            <person name="Mondo S."/>
            <person name="Pangilinan J."/>
            <person name="Riley R."/>
            <person name="LaButti K."/>
            <person name="Andreopoulos B."/>
            <person name="Lipzen A."/>
            <person name="Chen C."/>
            <person name="Yan M."/>
            <person name="Daum C."/>
            <person name="Ng V."/>
            <person name="Clum A."/>
            <person name="Steindorff A."/>
            <person name="Ohm R.A."/>
            <person name="Martin F."/>
            <person name="Silar P."/>
            <person name="Natvig D.O."/>
            <person name="Lalanne C."/>
            <person name="Gautier V."/>
            <person name="Ament-Velasquez S.L."/>
            <person name="Kruys A."/>
            <person name="Hutchinson M.I."/>
            <person name="Powell A.J."/>
            <person name="Barry K."/>
            <person name="Miller A.N."/>
            <person name="Grigoriev I.V."/>
            <person name="Debuchy R."/>
            <person name="Gladieux P."/>
            <person name="Hiltunen Thoren M."/>
            <person name="Johannesson H."/>
        </authorList>
    </citation>
    <scope>NUCLEOTIDE SEQUENCE</scope>
    <source>
        <strain evidence="2">CBS 626.80</strain>
    </source>
</reference>
<keyword evidence="1" id="KW-0812">Transmembrane</keyword>
<evidence type="ECO:0000256" key="1">
    <source>
        <dbReference type="SAM" id="Phobius"/>
    </source>
</evidence>
<dbReference type="Proteomes" id="UP001303222">
    <property type="component" value="Unassembled WGS sequence"/>
</dbReference>
<evidence type="ECO:0000313" key="2">
    <source>
        <dbReference type="EMBL" id="KAK3951850.1"/>
    </source>
</evidence>
<accession>A0AAN6NTM9</accession>
<dbReference type="GO" id="GO:0009306">
    <property type="term" value="P:protein secretion"/>
    <property type="evidence" value="ECO:0007669"/>
    <property type="project" value="InterPro"/>
</dbReference>
<organism evidence="2 3">
    <name type="scientific">Pseudoneurospora amorphoporcata</name>
    <dbReference type="NCBI Taxonomy" id="241081"/>
    <lineage>
        <taxon>Eukaryota</taxon>
        <taxon>Fungi</taxon>
        <taxon>Dikarya</taxon>
        <taxon>Ascomycota</taxon>
        <taxon>Pezizomycotina</taxon>
        <taxon>Sordariomycetes</taxon>
        <taxon>Sordariomycetidae</taxon>
        <taxon>Sordariales</taxon>
        <taxon>Sordariaceae</taxon>
        <taxon>Pseudoneurospora</taxon>
    </lineage>
</organism>
<feature type="non-terminal residue" evidence="2">
    <location>
        <position position="1"/>
    </location>
</feature>
<gene>
    <name evidence="2" type="ORF">QBC32DRAFT_342940</name>
</gene>
<keyword evidence="1" id="KW-0472">Membrane</keyword>
<name>A0AAN6NTM9_9PEZI</name>
<dbReference type="InterPro" id="IPR024242">
    <property type="entry name" value="NCE101"/>
</dbReference>
<reference evidence="2" key="2">
    <citation type="submission" date="2023-06" db="EMBL/GenBank/DDBJ databases">
        <authorList>
            <consortium name="Lawrence Berkeley National Laboratory"/>
            <person name="Mondo S.J."/>
            <person name="Hensen N."/>
            <person name="Bonometti L."/>
            <person name="Westerberg I."/>
            <person name="Brannstrom I.O."/>
            <person name="Guillou S."/>
            <person name="Cros-Aarteil S."/>
            <person name="Calhoun S."/>
            <person name="Haridas S."/>
            <person name="Kuo A."/>
            <person name="Pangilinan J."/>
            <person name="Riley R."/>
            <person name="Labutti K."/>
            <person name="Andreopoulos B."/>
            <person name="Lipzen A."/>
            <person name="Chen C."/>
            <person name="Yanf M."/>
            <person name="Daum C."/>
            <person name="Ng V."/>
            <person name="Clum A."/>
            <person name="Steindorff A."/>
            <person name="Ohm R."/>
            <person name="Martin F."/>
            <person name="Silar P."/>
            <person name="Natvig D."/>
            <person name="Lalanne C."/>
            <person name="Gautier V."/>
            <person name="Ament-Velasquez S.L."/>
            <person name="Kruys A."/>
            <person name="Hutchinson M.I."/>
            <person name="Powell A.J."/>
            <person name="Barry K."/>
            <person name="Miller A.N."/>
            <person name="Grigoriev I.V."/>
            <person name="Debuchy R."/>
            <person name="Gladieux P."/>
            <person name="Thoren M.H."/>
            <person name="Johannesson H."/>
        </authorList>
    </citation>
    <scope>NUCLEOTIDE SEQUENCE</scope>
    <source>
        <strain evidence="2">CBS 626.80</strain>
    </source>
</reference>
<dbReference type="Pfam" id="PF11654">
    <property type="entry name" value="NCE101"/>
    <property type="match status" value="1"/>
</dbReference>
<comment type="caution">
    <text evidence="2">The sequence shown here is derived from an EMBL/GenBank/DDBJ whole genome shotgun (WGS) entry which is preliminary data.</text>
</comment>
<proteinExistence type="predicted"/>
<protein>
    <submittedName>
        <fullName evidence="2">Uncharacterized protein</fullName>
    </submittedName>
</protein>
<sequence>ITPTQTYPNNLCTRHTMAAPVYIISRVADPIFAVFIGVSAAALRINREEKEKGRTAQEIFQIARR</sequence>
<dbReference type="AlphaFoldDB" id="A0AAN6NTM9"/>